<proteinExistence type="inferred from homology"/>
<organism evidence="9">
    <name type="scientific">Pseudogymnoascus destructans</name>
    <dbReference type="NCBI Taxonomy" id="655981"/>
    <lineage>
        <taxon>Eukaryota</taxon>
        <taxon>Fungi</taxon>
        <taxon>Dikarya</taxon>
        <taxon>Ascomycota</taxon>
        <taxon>Pezizomycotina</taxon>
        <taxon>Leotiomycetes</taxon>
        <taxon>Thelebolales</taxon>
        <taxon>Thelebolaceae</taxon>
        <taxon>Pseudogymnoascus</taxon>
    </lineage>
</organism>
<comment type="similarity">
    <text evidence="6">Belongs to the mitochondrion-specific ribosomal protein mL54 family.</text>
</comment>
<dbReference type="EMBL" id="KV441394">
    <property type="protein sequence ID" value="OAF59098.1"/>
    <property type="molecule type" value="Genomic_DNA"/>
</dbReference>
<evidence type="ECO:0000313" key="9">
    <source>
        <dbReference type="EMBL" id="OAF59098.1"/>
    </source>
</evidence>
<dbReference type="PANTHER" id="PTHR28595">
    <property type="entry name" value="39S RIBOSOMAL PROTEIN L54, MITOCHONDRIAL"/>
    <property type="match status" value="1"/>
</dbReference>
<evidence type="ECO:0000256" key="3">
    <source>
        <dbReference type="ARBA" id="ARBA00022980"/>
    </source>
</evidence>
<accession>A0A177AAD7</accession>
<evidence type="ECO:0000256" key="8">
    <source>
        <dbReference type="SAM" id="MobiDB-lite"/>
    </source>
</evidence>
<reference evidence="9" key="1">
    <citation type="submission" date="2016-03" db="EMBL/GenBank/DDBJ databases">
        <title>Updated assembly of Pseudogymnoascus destructans, the fungus causing white-nose syndrome of bats.</title>
        <authorList>
            <person name="Palmer J.M."/>
            <person name="Drees K.P."/>
            <person name="Foster J.T."/>
            <person name="Lindner D.L."/>
        </authorList>
    </citation>
    <scope>NUCLEOTIDE SEQUENCE [LARGE SCALE GENOMIC DNA]</scope>
    <source>
        <strain evidence="9">20631-21</strain>
    </source>
</reference>
<dbReference type="OrthoDB" id="10252718at2759"/>
<dbReference type="GeneID" id="36287211"/>
<evidence type="ECO:0000256" key="6">
    <source>
        <dbReference type="ARBA" id="ARBA00033752"/>
    </source>
</evidence>
<keyword evidence="4" id="KW-0496">Mitochondrion</keyword>
<dbReference type="AlphaFoldDB" id="A0A177AAD7"/>
<name>A0A177AAD7_9PEZI</name>
<keyword evidence="2" id="KW-0809">Transit peptide</keyword>
<dbReference type="GO" id="GO:0005762">
    <property type="term" value="C:mitochondrial large ribosomal subunit"/>
    <property type="evidence" value="ECO:0007669"/>
    <property type="project" value="TreeGrafter"/>
</dbReference>
<feature type="region of interest" description="Disordered" evidence="8">
    <location>
        <begin position="31"/>
        <end position="59"/>
    </location>
</feature>
<dbReference type="InterPro" id="IPR013870">
    <property type="entry name" value="Ribosomal_mL54"/>
</dbReference>
<dbReference type="Pfam" id="PF08561">
    <property type="entry name" value="Ribosomal_L37"/>
    <property type="match status" value="1"/>
</dbReference>
<dbReference type="GO" id="GO:0003735">
    <property type="term" value="F:structural constituent of ribosome"/>
    <property type="evidence" value="ECO:0007669"/>
    <property type="project" value="TreeGrafter"/>
</dbReference>
<sequence length="201" mass="22040">MICSRCLHRASALPQRIQHTFLRSLTNSAPSALPAAPATSTGPTISTPLPPKPKAKAPLPVSAAPAGMILKGLNYLKGRDDLTALAEEEYPEWLWKCLDMDKTGNARDEVEGDEFSKSKKTRRLVAKRQRKLEARLIASGDTESLIPKVPLQQQTIDLPSNEQGSVEGALDAVAKRDELTKAMRGERRAKIKETNFLKGMN</sequence>
<dbReference type="PANTHER" id="PTHR28595:SF1">
    <property type="entry name" value="LARGE RIBOSOMAL SUBUNIT PROTEIN ML54"/>
    <property type="match status" value="1"/>
</dbReference>
<evidence type="ECO:0000256" key="4">
    <source>
        <dbReference type="ARBA" id="ARBA00023128"/>
    </source>
</evidence>
<evidence type="ECO:0000256" key="1">
    <source>
        <dbReference type="ARBA" id="ARBA00004173"/>
    </source>
</evidence>
<dbReference type="eggNOG" id="ENOG502S8RU">
    <property type="taxonomic scope" value="Eukaryota"/>
</dbReference>
<comment type="subcellular location">
    <subcellularLocation>
        <location evidence="1">Mitochondrion</location>
    </subcellularLocation>
</comment>
<gene>
    <name evidence="9" type="ORF">VC83_04138</name>
</gene>
<evidence type="ECO:0000256" key="5">
    <source>
        <dbReference type="ARBA" id="ARBA00023274"/>
    </source>
</evidence>
<keyword evidence="5" id="KW-0687">Ribonucleoprotein</keyword>
<feature type="compositionally biased region" description="Low complexity" evidence="8">
    <location>
        <begin position="31"/>
        <end position="47"/>
    </location>
</feature>
<dbReference type="Proteomes" id="UP000077154">
    <property type="component" value="Unassembled WGS sequence"/>
</dbReference>
<keyword evidence="3" id="KW-0689">Ribosomal protein</keyword>
<dbReference type="VEuPathDB" id="FungiDB:GMDG_04854"/>
<protein>
    <recommendedName>
        <fullName evidence="7">Large ribosomal subunit protein mL54</fullName>
    </recommendedName>
</protein>
<dbReference type="RefSeq" id="XP_024324382.1">
    <property type="nucleotide sequence ID" value="XM_024467774.1"/>
</dbReference>
<evidence type="ECO:0000256" key="7">
    <source>
        <dbReference type="ARBA" id="ARBA00035179"/>
    </source>
</evidence>
<evidence type="ECO:0000256" key="2">
    <source>
        <dbReference type="ARBA" id="ARBA00022946"/>
    </source>
</evidence>